<evidence type="ECO:0008006" key="3">
    <source>
        <dbReference type="Google" id="ProtNLM"/>
    </source>
</evidence>
<protein>
    <recommendedName>
        <fullName evidence="3">Heterokaryon incompatibility domain-containing protein</fullName>
    </recommendedName>
</protein>
<organism evidence="1 2">
    <name type="scientific">Drechslerella dactyloides</name>
    <name type="common">Nematode-trapping fungus</name>
    <name type="synonym">Arthrobotrys dactyloides</name>
    <dbReference type="NCBI Taxonomy" id="74499"/>
    <lineage>
        <taxon>Eukaryota</taxon>
        <taxon>Fungi</taxon>
        <taxon>Dikarya</taxon>
        <taxon>Ascomycota</taxon>
        <taxon>Pezizomycotina</taxon>
        <taxon>Orbiliomycetes</taxon>
        <taxon>Orbiliales</taxon>
        <taxon>Orbiliaceae</taxon>
        <taxon>Drechslerella</taxon>
    </lineage>
</organism>
<dbReference type="PANTHER" id="PTHR39596">
    <property type="match status" value="1"/>
</dbReference>
<dbReference type="AlphaFoldDB" id="A0AAD6IQP4"/>
<dbReference type="Proteomes" id="UP001221413">
    <property type="component" value="Unassembled WGS sequence"/>
</dbReference>
<evidence type="ECO:0000313" key="1">
    <source>
        <dbReference type="EMBL" id="KAJ6256069.1"/>
    </source>
</evidence>
<evidence type="ECO:0000313" key="2">
    <source>
        <dbReference type="Proteomes" id="UP001221413"/>
    </source>
</evidence>
<gene>
    <name evidence="1" type="ORF">Dda_9161</name>
</gene>
<proteinExistence type="predicted"/>
<comment type="caution">
    <text evidence="1">The sequence shown here is derived from an EMBL/GenBank/DDBJ whole genome shotgun (WGS) entry which is preliminary data.</text>
</comment>
<sequence length="771" mass="87078">MKYTSLLSNFQYGIDDDDQSSNDFLWLNSVLLRCLVSDFHEEIQLAQRADPDFGKRLFEKTIRFLKTLPSALKYFNFLPDVHEHPEIENMDDNSLVLAAQITLFTLKDQLPPWSFLRDMKSYATALGETLALAPSCFQLFLHVAWQRFNDLLFYAVARHLCADSWSQDLLEITSMQAALPPIQVILLGDSEKHIHENICPRAVAVLVSSPAGKFLDYRVFKDLLALHLEDLPFDSRKDLLNHKECNAEVCEHHKRQSEEQSQTNPNRELNRKRADMAHNQTQHNCVLGTLNHREREARILACVSHRITIDIDSFGAVRLATDGAAPVGRVVDIRATEDTLNTGNPRLLYCRFPTRAGTLAITHVWAHGQGGSPEDGFNLCLHKRYVALAASLGCDSYWIDSACIPKNDKYRIEAIKTLNPIFLGSKVVLVVDKLIQTIEHTDSELLLAALTMSDWNTRSWTFFEGVMSSGHLYLLCKSNQVVGLKEVCADIMVKHANASLAIGMIALQHIFLSAQPAYVGNWRPYGQPREHVFERTGSALALRRASRDGDDRKIWALLLHGEQYSPDGGIDGRLCQTIDGSGLLIQSGATHSGFLLSDMPRLSRESWGPNIGDKLHWYPFQPTAKWTTGDGAGSSVGVILEDGSFFCNWLVRKLSPEDLKEIQRDTPPSDSGYGVVDLVYAPNLVSIRPLNQVNSQFFGNAAMVCERMPYEHRSDTLKVLMKPGNPEDAPIERKILPVGFDRFPVYRIRFVFEIDYLDSWHGYQEERLRLL</sequence>
<dbReference type="PANTHER" id="PTHR39596:SF4">
    <property type="entry name" value="HET DOMAIN PROTEIN (AFU_ORTHOLOGUE AFUA_3G03140)-RELATED"/>
    <property type="match status" value="1"/>
</dbReference>
<name>A0AAD6IQP4_DREDA</name>
<dbReference type="EMBL" id="JAQGDS010000015">
    <property type="protein sequence ID" value="KAJ6256069.1"/>
    <property type="molecule type" value="Genomic_DNA"/>
</dbReference>
<reference evidence="1" key="1">
    <citation type="submission" date="2023-01" db="EMBL/GenBank/DDBJ databases">
        <title>The chitinases involved in constricting ring structure development in the nematode-trapping fungus Drechslerella dactyloides.</title>
        <authorList>
            <person name="Wang R."/>
            <person name="Zhang L."/>
            <person name="Tang P."/>
            <person name="Li S."/>
            <person name="Liang L."/>
        </authorList>
    </citation>
    <scope>NUCLEOTIDE SEQUENCE</scope>
    <source>
        <strain evidence="1">YMF1.00031</strain>
    </source>
</reference>
<keyword evidence="2" id="KW-1185">Reference proteome</keyword>
<accession>A0AAD6IQP4</accession>